<dbReference type="OrthoDB" id="9812372at2"/>
<evidence type="ECO:0000256" key="9">
    <source>
        <dbReference type="ARBA" id="ARBA00040743"/>
    </source>
</evidence>
<evidence type="ECO:0000313" key="14">
    <source>
        <dbReference type="EMBL" id="EID76104.1"/>
    </source>
</evidence>
<evidence type="ECO:0000256" key="2">
    <source>
        <dbReference type="ARBA" id="ARBA00022475"/>
    </source>
</evidence>
<evidence type="ECO:0000256" key="6">
    <source>
        <dbReference type="ARBA" id="ARBA00023136"/>
    </source>
</evidence>
<dbReference type="InterPro" id="IPR027304">
    <property type="entry name" value="Trigger_fact/SurA_dom_sf"/>
</dbReference>
<evidence type="ECO:0000256" key="10">
    <source>
        <dbReference type="ARBA" id="ARBA00042775"/>
    </source>
</evidence>
<keyword evidence="5 12" id="KW-1133">Transmembrane helix</keyword>
<evidence type="ECO:0000259" key="13">
    <source>
        <dbReference type="PROSITE" id="PS50198"/>
    </source>
</evidence>
<reference evidence="14 15" key="1">
    <citation type="journal article" date="2012" name="J. Bacteriol.">
        <title>Genome Sequence of the Halotolerant Bacterium Imtechella halotolerans K1T.</title>
        <authorList>
            <person name="Kumar S."/>
            <person name="Vikram S."/>
            <person name="Subramanian S."/>
            <person name="Raghava G.P."/>
            <person name="Pinnaka A.K."/>
        </authorList>
    </citation>
    <scope>NUCLEOTIDE SEQUENCE [LARGE SCALE GENOMIC DNA]</scope>
    <source>
        <strain evidence="14 15">K1</strain>
    </source>
</reference>
<dbReference type="InterPro" id="IPR000297">
    <property type="entry name" value="PPIase_PpiC"/>
</dbReference>
<dbReference type="STRING" id="946077.W5A_04139"/>
<keyword evidence="6 12" id="KW-0472">Membrane</keyword>
<feature type="domain" description="PpiC" evidence="13">
    <location>
        <begin position="348"/>
        <end position="454"/>
    </location>
</feature>
<evidence type="ECO:0000256" key="8">
    <source>
        <dbReference type="ARBA" id="ARBA00038408"/>
    </source>
</evidence>
<evidence type="ECO:0000256" key="5">
    <source>
        <dbReference type="ARBA" id="ARBA00022989"/>
    </source>
</evidence>
<keyword evidence="2" id="KW-1003">Cell membrane</keyword>
<name>I0WI88_9FLAO</name>
<dbReference type="Gene3D" id="3.10.50.40">
    <property type="match status" value="1"/>
</dbReference>
<feature type="transmembrane region" description="Helical" evidence="12">
    <location>
        <begin position="12"/>
        <end position="32"/>
    </location>
</feature>
<comment type="subcellular location">
    <subcellularLocation>
        <location evidence="1">Cell inner membrane</location>
        <topology evidence="1">Single-pass type II membrane protein</topology>
        <orientation evidence="1">Periplasmic side</orientation>
    </subcellularLocation>
</comment>
<keyword evidence="11" id="KW-0697">Rotamase</keyword>
<organism evidence="14 15">
    <name type="scientific">Imtechella halotolerans K1</name>
    <dbReference type="NCBI Taxonomy" id="946077"/>
    <lineage>
        <taxon>Bacteria</taxon>
        <taxon>Pseudomonadati</taxon>
        <taxon>Bacteroidota</taxon>
        <taxon>Flavobacteriia</taxon>
        <taxon>Flavobacteriales</taxon>
        <taxon>Flavobacteriaceae</taxon>
        <taxon>Imtechella</taxon>
    </lineage>
</organism>
<sequence length="706" mass="77737">MAILEKIRNRSLFLILIIGLALFAFVISDLIGKGDFSALKSSSTIGEVNGETLSVEDFRLKAESTMQNLGPNASTTQAVNMVWEQEVRNTILAQEFEKIGLSIEKDQIINLVKNNPAIAQSPMFQNEAGIFDDAKFIEYIADLKVSSPDAYAQWTMQEDAIIENAKQQTYFNLIKAGLGTTAKEGEWVYRQEADKVDVSFVQLPYSSIADSTLTISDSEIKAYMSKRKDDFKQESMRNIQYVFVEEKASEGDINTVKENITKLLSSSVEFNQDTNSNDTIPGFSTVTNVEDFVNKHSDIAYDSTFVTKKQLPSLQAEDLFALEVGAVYGPYEDNGYFKISKMTAKRPNGSARASHILVAYQGAQNANPSLVRTKEAAKAKIDSLLIEVKKPEVDFATVARENSEDGAASQGGDLGFFQKGDMVKPFADYVFGNGVGSIGVVETDFGYHIVKITEKEDVVQLATIAQEIEASENTINDLFAQATKFEMAATEDYKNFGDIAKGMEMNVLRADNLLAIDEYIVGLGSQRSIVQWAFAKDTKHGNVKRFSVNNGYVIAQLTKKTEEGLAAVKDARPFVEPILIKEKKAELLKKKMEGKSMQDIASANKVEVKTATGLTMKNPLLGDAGREPRVVGTAFALEKNATSGAIEGSNGVYMIQVTNLNIAPKLDSYKTYMANATTLKVNRAGQTVYLALRKAAEVEDNRAMFY</sequence>
<dbReference type="PANTHER" id="PTHR47529">
    <property type="entry name" value="PEPTIDYL-PROLYL CIS-TRANS ISOMERASE D"/>
    <property type="match status" value="1"/>
</dbReference>
<dbReference type="GO" id="GO:0003755">
    <property type="term" value="F:peptidyl-prolyl cis-trans isomerase activity"/>
    <property type="evidence" value="ECO:0007669"/>
    <property type="project" value="UniProtKB-KW"/>
</dbReference>
<dbReference type="AlphaFoldDB" id="I0WI88"/>
<evidence type="ECO:0000256" key="1">
    <source>
        <dbReference type="ARBA" id="ARBA00004382"/>
    </source>
</evidence>
<dbReference type="PANTHER" id="PTHR47529:SF1">
    <property type="entry name" value="PERIPLASMIC CHAPERONE PPID"/>
    <property type="match status" value="1"/>
</dbReference>
<dbReference type="eggNOG" id="COG0760">
    <property type="taxonomic scope" value="Bacteria"/>
</dbReference>
<keyword evidence="4 12" id="KW-0812">Transmembrane</keyword>
<dbReference type="InterPro" id="IPR052029">
    <property type="entry name" value="PpiD_chaperone"/>
</dbReference>
<dbReference type="SUPFAM" id="SSF54534">
    <property type="entry name" value="FKBP-like"/>
    <property type="match status" value="1"/>
</dbReference>
<dbReference type="Proteomes" id="UP000005938">
    <property type="component" value="Unassembled WGS sequence"/>
</dbReference>
<evidence type="ECO:0000256" key="7">
    <source>
        <dbReference type="ARBA" id="ARBA00023186"/>
    </source>
</evidence>
<evidence type="ECO:0000256" key="3">
    <source>
        <dbReference type="ARBA" id="ARBA00022519"/>
    </source>
</evidence>
<dbReference type="PROSITE" id="PS50198">
    <property type="entry name" value="PPIC_PPIASE_2"/>
    <property type="match status" value="1"/>
</dbReference>
<comment type="similarity">
    <text evidence="8">Belongs to the PpiD chaperone family.</text>
</comment>
<evidence type="ECO:0000256" key="4">
    <source>
        <dbReference type="ARBA" id="ARBA00022692"/>
    </source>
</evidence>
<evidence type="ECO:0000256" key="12">
    <source>
        <dbReference type="SAM" id="Phobius"/>
    </source>
</evidence>
<comment type="caution">
    <text evidence="14">The sequence shown here is derived from an EMBL/GenBank/DDBJ whole genome shotgun (WGS) entry which is preliminary data.</text>
</comment>
<dbReference type="Pfam" id="PF13623">
    <property type="entry name" value="SurA_N_2"/>
    <property type="match status" value="1"/>
</dbReference>
<keyword evidence="7" id="KW-0143">Chaperone</keyword>
<keyword evidence="3" id="KW-0997">Cell inner membrane</keyword>
<proteinExistence type="inferred from homology"/>
<dbReference type="EMBL" id="AJJU01000003">
    <property type="protein sequence ID" value="EID76104.1"/>
    <property type="molecule type" value="Genomic_DNA"/>
</dbReference>
<accession>I0WI88</accession>
<dbReference type="SUPFAM" id="SSF109998">
    <property type="entry name" value="Triger factor/SurA peptide-binding domain-like"/>
    <property type="match status" value="1"/>
</dbReference>
<dbReference type="RefSeq" id="WP_008237740.1">
    <property type="nucleotide sequence ID" value="NZ_AJJU01000003.1"/>
</dbReference>
<keyword evidence="15" id="KW-1185">Reference proteome</keyword>
<gene>
    <name evidence="14" type="ORF">W5A_04139</name>
</gene>
<protein>
    <recommendedName>
        <fullName evidence="9">Periplasmic chaperone PpiD</fullName>
    </recommendedName>
    <alternativeName>
        <fullName evidence="10">Periplasmic folding chaperone</fullName>
    </alternativeName>
</protein>
<dbReference type="PATRIC" id="fig|946077.3.peg.843"/>
<evidence type="ECO:0000256" key="11">
    <source>
        <dbReference type="PROSITE-ProRule" id="PRU00278"/>
    </source>
</evidence>
<keyword evidence="11 14" id="KW-0413">Isomerase</keyword>
<dbReference type="Pfam" id="PF13616">
    <property type="entry name" value="Rotamase_3"/>
    <property type="match status" value="1"/>
</dbReference>
<dbReference type="InterPro" id="IPR046357">
    <property type="entry name" value="PPIase_dom_sf"/>
</dbReference>
<evidence type="ECO:0000313" key="15">
    <source>
        <dbReference type="Proteomes" id="UP000005938"/>
    </source>
</evidence>
<dbReference type="GO" id="GO:0005886">
    <property type="term" value="C:plasma membrane"/>
    <property type="evidence" value="ECO:0007669"/>
    <property type="project" value="UniProtKB-SubCell"/>
</dbReference>